<feature type="transmembrane region" description="Helical" evidence="7">
    <location>
        <begin position="125"/>
        <end position="142"/>
    </location>
</feature>
<keyword evidence="3" id="KW-0238">DNA-binding</keyword>
<evidence type="ECO:0000256" key="6">
    <source>
        <dbReference type="SAM" id="MobiDB-lite"/>
    </source>
</evidence>
<keyword evidence="7" id="KW-1133">Transmembrane helix</keyword>
<dbReference type="AlphaFoldDB" id="A0AAV8TEY0"/>
<comment type="subcellular location">
    <subcellularLocation>
        <location evidence="1">Nucleus</location>
    </subcellularLocation>
</comment>
<evidence type="ECO:0000313" key="9">
    <source>
        <dbReference type="Proteomes" id="UP001159364"/>
    </source>
</evidence>
<keyword evidence="9" id="KW-1185">Reference proteome</keyword>
<dbReference type="PANTHER" id="PTHR45855">
    <property type="entry name" value="TRANSCRIPTION FACTOR PIF1-RELATED"/>
    <property type="match status" value="1"/>
</dbReference>
<sequence>MACDYRPSEEISLFLNQILLHSSSPSLHMTLNGPHAQVVAKQNVNASSSSIDGLSEFKTDDCNGESEEGLGTIVDEVPAKQAPPRKSSKRSRPAEVHNLSKKRRRSRINEKMKALLNLIPNSNKFIYSVFSIFLTWFFCSYLKQLQLQVQMLSLRSGISLYPVSVPELLQPIHLSRSGITVDHGNQSQRMSTIGPPLNTDTLPQNMLNLQNQSDHLSANSMLNMINSETPFGLESSVQSYIGPFQLQASCQVMTSTSQAGRTDPSVTGPL</sequence>
<evidence type="ECO:0000256" key="1">
    <source>
        <dbReference type="ARBA" id="ARBA00004123"/>
    </source>
</evidence>
<gene>
    <name evidence="8" type="ORF">K2173_006289</name>
</gene>
<protein>
    <recommendedName>
        <fullName evidence="10">BHLH domain-containing protein</fullName>
    </recommendedName>
</protein>
<reference evidence="8 9" key="1">
    <citation type="submission" date="2021-09" db="EMBL/GenBank/DDBJ databases">
        <title>Genomic insights and catalytic innovation underlie evolution of tropane alkaloids biosynthesis.</title>
        <authorList>
            <person name="Wang Y.-J."/>
            <person name="Tian T."/>
            <person name="Huang J.-P."/>
            <person name="Huang S.-X."/>
        </authorList>
    </citation>
    <scope>NUCLEOTIDE SEQUENCE [LARGE SCALE GENOMIC DNA]</scope>
    <source>
        <strain evidence="8">KIB-2018</strain>
        <tissue evidence="8">Leaf</tissue>
    </source>
</reference>
<dbReference type="SUPFAM" id="SSF47459">
    <property type="entry name" value="HLH, helix-loop-helix DNA-binding domain"/>
    <property type="match status" value="1"/>
</dbReference>
<dbReference type="InterPro" id="IPR036638">
    <property type="entry name" value="HLH_DNA-bd_sf"/>
</dbReference>
<dbReference type="Gene3D" id="4.10.280.10">
    <property type="entry name" value="Helix-loop-helix DNA-binding domain"/>
    <property type="match status" value="1"/>
</dbReference>
<keyword evidence="7" id="KW-0472">Membrane</keyword>
<dbReference type="GO" id="GO:0003677">
    <property type="term" value="F:DNA binding"/>
    <property type="evidence" value="ECO:0007669"/>
    <property type="project" value="UniProtKB-KW"/>
</dbReference>
<evidence type="ECO:0000256" key="4">
    <source>
        <dbReference type="ARBA" id="ARBA00023163"/>
    </source>
</evidence>
<organism evidence="8 9">
    <name type="scientific">Erythroxylum novogranatense</name>
    <dbReference type="NCBI Taxonomy" id="1862640"/>
    <lineage>
        <taxon>Eukaryota</taxon>
        <taxon>Viridiplantae</taxon>
        <taxon>Streptophyta</taxon>
        <taxon>Embryophyta</taxon>
        <taxon>Tracheophyta</taxon>
        <taxon>Spermatophyta</taxon>
        <taxon>Magnoliopsida</taxon>
        <taxon>eudicotyledons</taxon>
        <taxon>Gunneridae</taxon>
        <taxon>Pentapetalae</taxon>
        <taxon>rosids</taxon>
        <taxon>fabids</taxon>
        <taxon>Malpighiales</taxon>
        <taxon>Erythroxylaceae</taxon>
        <taxon>Erythroxylum</taxon>
    </lineage>
</organism>
<proteinExistence type="predicted"/>
<accession>A0AAV8TEY0</accession>
<dbReference type="EMBL" id="JAIWQS010000005">
    <property type="protein sequence ID" value="KAJ8764549.1"/>
    <property type="molecule type" value="Genomic_DNA"/>
</dbReference>
<evidence type="ECO:0008006" key="10">
    <source>
        <dbReference type="Google" id="ProtNLM"/>
    </source>
</evidence>
<evidence type="ECO:0000256" key="5">
    <source>
        <dbReference type="ARBA" id="ARBA00023242"/>
    </source>
</evidence>
<evidence type="ECO:0000313" key="8">
    <source>
        <dbReference type="EMBL" id="KAJ8764549.1"/>
    </source>
</evidence>
<dbReference type="GO" id="GO:0005634">
    <property type="term" value="C:nucleus"/>
    <property type="evidence" value="ECO:0007669"/>
    <property type="project" value="UniProtKB-SubCell"/>
</dbReference>
<feature type="region of interest" description="Disordered" evidence="6">
    <location>
        <begin position="80"/>
        <end position="105"/>
    </location>
</feature>
<keyword evidence="2" id="KW-0805">Transcription regulation</keyword>
<name>A0AAV8TEY0_9ROSI</name>
<dbReference type="InterPro" id="IPR031066">
    <property type="entry name" value="bHLH_ALC-like_plant"/>
</dbReference>
<evidence type="ECO:0000256" key="2">
    <source>
        <dbReference type="ARBA" id="ARBA00023015"/>
    </source>
</evidence>
<evidence type="ECO:0000256" key="7">
    <source>
        <dbReference type="SAM" id="Phobius"/>
    </source>
</evidence>
<keyword evidence="7" id="KW-0812">Transmembrane</keyword>
<keyword evidence="5" id="KW-0539">Nucleus</keyword>
<comment type="caution">
    <text evidence="8">The sequence shown here is derived from an EMBL/GenBank/DDBJ whole genome shotgun (WGS) entry which is preliminary data.</text>
</comment>
<dbReference type="Proteomes" id="UP001159364">
    <property type="component" value="Linkage Group LG05"/>
</dbReference>
<keyword evidence="4" id="KW-0804">Transcription</keyword>
<dbReference type="GO" id="GO:0046983">
    <property type="term" value="F:protein dimerization activity"/>
    <property type="evidence" value="ECO:0007669"/>
    <property type="project" value="InterPro"/>
</dbReference>
<evidence type="ECO:0000256" key="3">
    <source>
        <dbReference type="ARBA" id="ARBA00023125"/>
    </source>
</evidence>
<dbReference type="PANTHER" id="PTHR45855:SF73">
    <property type="entry name" value="TRANSCRIPTION FACTOR SPATULA"/>
    <property type="match status" value="1"/>
</dbReference>